<dbReference type="FunFam" id="1.20.1250.20:FF:000082">
    <property type="entry name" value="MFS multidrug transporter, putative"/>
    <property type="match status" value="1"/>
</dbReference>
<dbReference type="Gene3D" id="1.20.1250.20">
    <property type="entry name" value="MFS general substrate transporter like domains"/>
    <property type="match status" value="1"/>
</dbReference>
<reference evidence="9 10" key="1">
    <citation type="submission" date="2015-07" db="EMBL/GenBank/DDBJ databases">
        <title>Emmonsia species relationships and genome sequence.</title>
        <authorList>
            <person name="Cuomo C.A."/>
            <person name="Schwartz I.S."/>
            <person name="Kenyon C."/>
            <person name="de Hoog G.S."/>
            <person name="Govender N.P."/>
            <person name="Botha A."/>
            <person name="Moreno L."/>
            <person name="de Vries M."/>
            <person name="Munoz J.F."/>
            <person name="Stielow J.B."/>
        </authorList>
    </citation>
    <scope>NUCLEOTIDE SEQUENCE [LARGE SCALE GENOMIC DNA]</scope>
    <source>
        <strain evidence="9 10">CBS 136260</strain>
    </source>
</reference>
<feature type="transmembrane region" description="Helical" evidence="7">
    <location>
        <begin position="243"/>
        <end position="269"/>
    </location>
</feature>
<evidence type="ECO:0000256" key="1">
    <source>
        <dbReference type="ARBA" id="ARBA00004651"/>
    </source>
</evidence>
<evidence type="ECO:0000256" key="3">
    <source>
        <dbReference type="ARBA" id="ARBA00022692"/>
    </source>
</evidence>
<dbReference type="OrthoDB" id="5141738at2759"/>
<feature type="transmembrane region" description="Helical" evidence="7">
    <location>
        <begin position="212"/>
        <end position="231"/>
    </location>
</feature>
<dbReference type="PANTHER" id="PTHR23502">
    <property type="entry name" value="MAJOR FACILITATOR SUPERFAMILY"/>
    <property type="match status" value="1"/>
</dbReference>
<feature type="transmembrane region" description="Helical" evidence="7">
    <location>
        <begin position="85"/>
        <end position="111"/>
    </location>
</feature>
<dbReference type="CDD" id="cd17323">
    <property type="entry name" value="MFS_Tpo1_MDR_like"/>
    <property type="match status" value="1"/>
</dbReference>
<dbReference type="InterPro" id="IPR020846">
    <property type="entry name" value="MFS_dom"/>
</dbReference>
<organism evidence="9 10">
    <name type="scientific">Emergomyces africanus</name>
    <dbReference type="NCBI Taxonomy" id="1955775"/>
    <lineage>
        <taxon>Eukaryota</taxon>
        <taxon>Fungi</taxon>
        <taxon>Dikarya</taxon>
        <taxon>Ascomycota</taxon>
        <taxon>Pezizomycotina</taxon>
        <taxon>Eurotiomycetes</taxon>
        <taxon>Eurotiomycetidae</taxon>
        <taxon>Onygenales</taxon>
        <taxon>Ajellomycetaceae</taxon>
        <taxon>Emergomyces</taxon>
    </lineage>
</organism>
<keyword evidence="5 7" id="KW-0472">Membrane</keyword>
<evidence type="ECO:0000313" key="10">
    <source>
        <dbReference type="Proteomes" id="UP000091918"/>
    </source>
</evidence>
<dbReference type="STRING" id="1658172.A0A1B7NZC0"/>
<comment type="caution">
    <text evidence="9">The sequence shown here is derived from an EMBL/GenBank/DDBJ whole genome shotgun (WGS) entry which is preliminary data.</text>
</comment>
<feature type="transmembrane region" description="Helical" evidence="7">
    <location>
        <begin position="316"/>
        <end position="335"/>
    </location>
</feature>
<feature type="region of interest" description="Disordered" evidence="6">
    <location>
        <begin position="546"/>
        <end position="565"/>
    </location>
</feature>
<feature type="transmembrane region" description="Helical" evidence="7">
    <location>
        <begin position="397"/>
        <end position="416"/>
    </location>
</feature>
<keyword evidence="4 7" id="KW-1133">Transmembrane helix</keyword>
<evidence type="ECO:0000256" key="5">
    <source>
        <dbReference type="ARBA" id="ARBA00023136"/>
    </source>
</evidence>
<evidence type="ECO:0000256" key="4">
    <source>
        <dbReference type="ARBA" id="ARBA00022989"/>
    </source>
</evidence>
<dbReference type="GO" id="GO:0005886">
    <property type="term" value="C:plasma membrane"/>
    <property type="evidence" value="ECO:0007669"/>
    <property type="project" value="UniProtKB-SubCell"/>
</dbReference>
<comment type="subcellular location">
    <subcellularLocation>
        <location evidence="1">Cell membrane</location>
        <topology evidence="1">Multi-pass membrane protein</topology>
    </subcellularLocation>
</comment>
<evidence type="ECO:0000256" key="2">
    <source>
        <dbReference type="ARBA" id="ARBA00008335"/>
    </source>
</evidence>
<feature type="domain" description="Major facilitator superfamily (MFS) profile" evidence="8">
    <location>
        <begin position="85"/>
        <end position="514"/>
    </location>
</feature>
<dbReference type="PROSITE" id="PS50850">
    <property type="entry name" value="MFS"/>
    <property type="match status" value="1"/>
</dbReference>
<evidence type="ECO:0000259" key="8">
    <source>
        <dbReference type="PROSITE" id="PS50850"/>
    </source>
</evidence>
<feature type="transmembrane region" description="Helical" evidence="7">
    <location>
        <begin position="153"/>
        <end position="172"/>
    </location>
</feature>
<evidence type="ECO:0000256" key="7">
    <source>
        <dbReference type="SAM" id="Phobius"/>
    </source>
</evidence>
<dbReference type="EMBL" id="LGUA01000354">
    <property type="protein sequence ID" value="OAX82121.1"/>
    <property type="molecule type" value="Genomic_DNA"/>
</dbReference>
<comment type="similarity">
    <text evidence="2">Belongs to the major facilitator superfamily.</text>
</comment>
<dbReference type="InterPro" id="IPR011701">
    <property type="entry name" value="MFS"/>
</dbReference>
<evidence type="ECO:0000313" key="9">
    <source>
        <dbReference type="EMBL" id="OAX82121.1"/>
    </source>
</evidence>
<dbReference type="Pfam" id="PF07690">
    <property type="entry name" value="MFS_1"/>
    <property type="match status" value="1"/>
</dbReference>
<accession>A0A1B7NZC0</accession>
<feature type="transmembrane region" description="Helical" evidence="7">
    <location>
        <begin position="428"/>
        <end position="450"/>
    </location>
</feature>
<protein>
    <recommendedName>
        <fullName evidence="8">Major facilitator superfamily (MFS) profile domain-containing protein</fullName>
    </recommendedName>
</protein>
<keyword evidence="10" id="KW-1185">Reference proteome</keyword>
<sequence>MTADANRTDGIEEKNMPIETNMVPQNLSIDSLSESENGSPTAAAEAMDNALSAYRFRQVASKTIVSFHSKDPENPVNWSKNKKRFVFASGMVTVLNSTLCASLPSGAMPYIAKEFNITNQEQLVLPISLFLVGYVFGPILCGPLSESYGRKAVMVIPFFIFMVFTMGCALCQNWESFLVFRFILGVVASAPIAIVGGLFADIHSDPRERGQVMAYFMAVTTVGPLVSPWLSGFTAPISWRWPFWIALIISGLSAPLCFFMPETYAPVLLQRRARALRKSTGNCNIVAPFDIQKRGIRVMITVTLTRPIRMMIHESIVLFTCLYLSIVYAIFFLYFQAYPIIFQGIYDMNTGVSGLMYLPIALGAVLSCAVFNWWDYYLYKAKLKGSTWANIEEYRRLPLACIGGPLYVISLFWLGWTSSPSIHWAVPMLSGIPFGAGYLLIFMAMLNYLSDAYETFSSSAQSAASCCRSIFAVLIPISTTPMFNRLGVSWSCSMLGFFSLAMSLIPFAFIRYGEYIRQNSKFCQYLHQQKEADRLAEEEEDRLHHLRAPAGTDVEKGRVTGTPIP</sequence>
<dbReference type="GO" id="GO:0022857">
    <property type="term" value="F:transmembrane transporter activity"/>
    <property type="evidence" value="ECO:0007669"/>
    <property type="project" value="InterPro"/>
</dbReference>
<feature type="transmembrane region" description="Helical" evidence="7">
    <location>
        <begin position="123"/>
        <end position="141"/>
    </location>
</feature>
<proteinExistence type="inferred from homology"/>
<gene>
    <name evidence="9" type="ORF">ACJ72_03535</name>
</gene>
<dbReference type="InterPro" id="IPR036259">
    <property type="entry name" value="MFS_trans_sf"/>
</dbReference>
<evidence type="ECO:0000256" key="6">
    <source>
        <dbReference type="SAM" id="MobiDB-lite"/>
    </source>
</evidence>
<feature type="transmembrane region" description="Helical" evidence="7">
    <location>
        <begin position="355"/>
        <end position="376"/>
    </location>
</feature>
<dbReference type="Proteomes" id="UP000091918">
    <property type="component" value="Unassembled WGS sequence"/>
</dbReference>
<dbReference type="PANTHER" id="PTHR23502:SF74">
    <property type="entry name" value="MAJOR FACILITATOR SUPERFAMILY (MFS) PROFILE DOMAIN-CONTAINING PROTEIN"/>
    <property type="match status" value="1"/>
</dbReference>
<feature type="transmembrane region" description="Helical" evidence="7">
    <location>
        <begin position="488"/>
        <end position="510"/>
    </location>
</feature>
<keyword evidence="3 7" id="KW-0812">Transmembrane</keyword>
<dbReference type="SUPFAM" id="SSF103473">
    <property type="entry name" value="MFS general substrate transporter"/>
    <property type="match status" value="1"/>
</dbReference>
<dbReference type="AlphaFoldDB" id="A0A1B7NZC0"/>
<name>A0A1B7NZC0_9EURO</name>
<feature type="transmembrane region" description="Helical" evidence="7">
    <location>
        <begin position="178"/>
        <end position="200"/>
    </location>
</feature>